<dbReference type="GO" id="GO:0003677">
    <property type="term" value="F:DNA binding"/>
    <property type="evidence" value="ECO:0007669"/>
    <property type="project" value="UniProtKB-KW"/>
</dbReference>
<dbReference type="SUPFAM" id="SSF55174">
    <property type="entry name" value="Alpha-L RNA-binding motif"/>
    <property type="match status" value="1"/>
</dbReference>
<gene>
    <name evidence="7" type="ORF">IFO71_10630</name>
</gene>
<dbReference type="Pfam" id="PF01479">
    <property type="entry name" value="S4"/>
    <property type="match status" value="1"/>
</dbReference>
<evidence type="ECO:0000256" key="5">
    <source>
        <dbReference type="SAM" id="MobiDB-lite"/>
    </source>
</evidence>
<dbReference type="Proteomes" id="UP000613768">
    <property type="component" value="Unassembled WGS sequence"/>
</dbReference>
<keyword evidence="2 4" id="KW-0694">RNA-binding</keyword>
<evidence type="ECO:0000313" key="8">
    <source>
        <dbReference type="Proteomes" id="UP000613768"/>
    </source>
</evidence>
<dbReference type="InterPro" id="IPR036986">
    <property type="entry name" value="S4_RNA-bd_sf"/>
</dbReference>
<dbReference type="SMART" id="SM00363">
    <property type="entry name" value="S4"/>
    <property type="match status" value="1"/>
</dbReference>
<dbReference type="RefSeq" id="WP_192029613.1">
    <property type="nucleotide sequence ID" value="NZ_JACYTR010000018.1"/>
</dbReference>
<keyword evidence="8" id="KW-1185">Reference proteome</keyword>
<evidence type="ECO:0000256" key="2">
    <source>
        <dbReference type="ARBA" id="ARBA00022884"/>
    </source>
</evidence>
<proteinExistence type="inferred from homology"/>
<evidence type="ECO:0000256" key="3">
    <source>
        <dbReference type="ARBA" id="ARBA00023125"/>
    </source>
</evidence>
<feature type="region of interest" description="Disordered" evidence="5">
    <location>
        <begin position="101"/>
        <end position="146"/>
    </location>
</feature>
<dbReference type="PROSITE" id="PS50889">
    <property type="entry name" value="S4"/>
    <property type="match status" value="1"/>
</dbReference>
<keyword evidence="3 4" id="KW-0238">DNA-binding</keyword>
<accession>A0AAW3ZNI1</accession>
<feature type="domain" description="RNA-binding S4" evidence="6">
    <location>
        <begin position="10"/>
        <end position="73"/>
    </location>
</feature>
<evidence type="ECO:0000256" key="4">
    <source>
        <dbReference type="PIRNR" id="PIRNR016821"/>
    </source>
</evidence>
<dbReference type="Gene3D" id="3.10.290.10">
    <property type="entry name" value="RNA-binding S4 domain"/>
    <property type="match status" value="1"/>
</dbReference>
<comment type="similarity">
    <text evidence="1 4">Belongs to the HSP15 family.</text>
</comment>
<dbReference type="EMBL" id="JACYTR010000018">
    <property type="protein sequence ID" value="MBD8526192.1"/>
    <property type="molecule type" value="Genomic_DNA"/>
</dbReference>
<evidence type="ECO:0000259" key="6">
    <source>
        <dbReference type="SMART" id="SM00363"/>
    </source>
</evidence>
<evidence type="ECO:0000313" key="7">
    <source>
        <dbReference type="EMBL" id="MBD8526192.1"/>
    </source>
</evidence>
<name>A0AAW3ZNI1_9GAMM</name>
<dbReference type="PIRSF" id="PIRSF016821">
    <property type="entry name" value="HSP15"/>
    <property type="match status" value="1"/>
</dbReference>
<organism evidence="7 8">
    <name type="scientific">Pseudomarimonas arenosa</name>
    <dbReference type="NCBI Taxonomy" id="2774145"/>
    <lineage>
        <taxon>Bacteria</taxon>
        <taxon>Pseudomonadati</taxon>
        <taxon>Pseudomonadota</taxon>
        <taxon>Gammaproteobacteria</taxon>
        <taxon>Lysobacterales</taxon>
        <taxon>Lysobacteraceae</taxon>
        <taxon>Pseudomarimonas</taxon>
    </lineage>
</organism>
<dbReference type="InterPro" id="IPR002942">
    <property type="entry name" value="S4_RNA-bd"/>
</dbReference>
<reference evidence="7 8" key="1">
    <citation type="submission" date="2020-09" db="EMBL/GenBank/DDBJ databases">
        <title>Pseudoxanthomonas sp. CAU 1598 isolated from sand of Yaerae Beach.</title>
        <authorList>
            <person name="Kim W."/>
        </authorList>
    </citation>
    <scope>NUCLEOTIDE SEQUENCE [LARGE SCALE GENOMIC DNA]</scope>
    <source>
        <strain evidence="7 8">CAU 1598</strain>
    </source>
</reference>
<dbReference type="AlphaFoldDB" id="A0AAW3ZNI1"/>
<protein>
    <recommendedName>
        <fullName evidence="4">Heat shock protein 15</fullName>
    </recommendedName>
</protein>
<dbReference type="InterPro" id="IPR025708">
    <property type="entry name" value="HSP15"/>
</dbReference>
<evidence type="ECO:0000256" key="1">
    <source>
        <dbReference type="ARBA" id="ARBA00008396"/>
    </source>
</evidence>
<dbReference type="GO" id="GO:0003727">
    <property type="term" value="F:single-stranded RNA binding"/>
    <property type="evidence" value="ECO:0007669"/>
    <property type="project" value="InterPro"/>
</dbReference>
<sequence>MSAGETASSVRIDLWLWAARFFKTRSLAKEAVAHSKIKLGDQTVSKPARAVRVGDRLQIERGGELYEVEVRGLSEQRGPASVAQSLYFEDEASAKRRAELRETRKLQNAGFQPPDHRPDKRDRRKLNQLKSRNNKPDDGLPPWFPR</sequence>
<dbReference type="GO" id="GO:0043023">
    <property type="term" value="F:ribosomal large subunit binding"/>
    <property type="evidence" value="ECO:0007669"/>
    <property type="project" value="InterPro"/>
</dbReference>
<dbReference type="CDD" id="cd00165">
    <property type="entry name" value="S4"/>
    <property type="match status" value="1"/>
</dbReference>
<comment type="caution">
    <text evidence="7">The sequence shown here is derived from an EMBL/GenBank/DDBJ whole genome shotgun (WGS) entry which is preliminary data.</text>
</comment>
<dbReference type="GO" id="GO:0034605">
    <property type="term" value="P:cellular response to heat"/>
    <property type="evidence" value="ECO:0007669"/>
    <property type="project" value="InterPro"/>
</dbReference>